<proteinExistence type="predicted"/>
<accession>A0A0R3WG12</accession>
<dbReference type="PANTHER" id="PTHR22958:SF1">
    <property type="entry name" value="GLYCEROPHOSPHOCHOLINE PHOSPHODIESTERASE GPCPD1"/>
    <property type="match status" value="1"/>
</dbReference>
<dbReference type="SUPFAM" id="SSF49452">
    <property type="entry name" value="Starch-binding domain-like"/>
    <property type="match status" value="1"/>
</dbReference>
<feature type="compositionally biased region" description="Low complexity" evidence="2">
    <location>
        <begin position="283"/>
        <end position="301"/>
    </location>
</feature>
<dbReference type="SUPFAM" id="SSF51695">
    <property type="entry name" value="PLC-like phosphodiesterases"/>
    <property type="match status" value="1"/>
</dbReference>
<evidence type="ECO:0000256" key="1">
    <source>
        <dbReference type="ARBA" id="ARBA00022801"/>
    </source>
</evidence>
<dbReference type="GO" id="GO:0030246">
    <property type="term" value="F:carbohydrate binding"/>
    <property type="evidence" value="ECO:0007669"/>
    <property type="project" value="InterPro"/>
</dbReference>
<dbReference type="InterPro" id="IPR030395">
    <property type="entry name" value="GP_PDE_dom"/>
</dbReference>
<dbReference type="Proteomes" id="UP000282613">
    <property type="component" value="Unassembled WGS sequence"/>
</dbReference>
<dbReference type="InterPro" id="IPR013784">
    <property type="entry name" value="Carb-bd-like_fold"/>
</dbReference>
<dbReference type="WBParaSite" id="TASK_0000980501-mRNA-1">
    <property type="protein sequence ID" value="TASK_0000980501-mRNA-1"/>
    <property type="gene ID" value="TASK_0000980501"/>
</dbReference>
<dbReference type="InterPro" id="IPR017946">
    <property type="entry name" value="PLC-like_Pdiesterase_TIM-brl"/>
</dbReference>
<dbReference type="OrthoDB" id="1058301at2759"/>
<keyword evidence="5" id="KW-1185">Reference proteome</keyword>
<dbReference type="PANTHER" id="PTHR22958">
    <property type="entry name" value="GLYCEROPHOSPHORYL DIESTER PHOSPHODIESTERASE"/>
    <property type="match status" value="1"/>
</dbReference>
<dbReference type="Pfam" id="PF03009">
    <property type="entry name" value="GDPD"/>
    <property type="match status" value="1"/>
</dbReference>
<dbReference type="PROSITE" id="PS51704">
    <property type="entry name" value="GP_PDE"/>
    <property type="match status" value="1"/>
</dbReference>
<dbReference type="GO" id="GO:0046475">
    <property type="term" value="P:glycerophospholipid catabolic process"/>
    <property type="evidence" value="ECO:0007669"/>
    <property type="project" value="TreeGrafter"/>
</dbReference>
<feature type="compositionally biased region" description="Polar residues" evidence="2">
    <location>
        <begin position="823"/>
        <end position="846"/>
    </location>
</feature>
<evidence type="ECO:0000256" key="2">
    <source>
        <dbReference type="SAM" id="MobiDB-lite"/>
    </source>
</evidence>
<sequence length="880" mass="98783">MRDYNQTIPFSVLVDTKALEEICVYLCNADTSSSSRYFVGIVGSSLEFGNWNPIKGLKCRFEVQKSAGCDIWSCAVPKSKLPLNLQYRFYVAEWRIDVESDPIEKKLVVLAWESRLKPRVFDLADNGTYIQRGYLMSHSELRIRLSGLALKLSKNAVPGLSSSTRDLTKLAGRRVYVTCRQSIVEENGLITALEGETPIYPNKNVSTQPIARSSSHMVYSLEQSLAAEIRSQLTDFSEISGESSNSIPSVHTPYTAFQSSSIRNTPNGAFSIPPPRRPEFSVSPLSSRPSTCPSTPRSISPALSQAGEPPVFLSVLSKERCTRRLGEHTGCWGTLYSSGDDVTFYIETDNAEDVAVELEFYVEVPQENEIAEEKKLPPVKFLGSAFFGPFSGYWGQKRSQLLSRRRTPMGDVRSRLFLVDIVLMLITIMDHALRFGAVSFVVINPILDGPSPTLEVSYKHYWKNRGALEIGHRGMGTYYLTKKEKDVELPAPVKENTLRSFQAAVDHGADFVEMDVQLTKDHQVVVYHDFETVITPRKKRRGELQNLSVAVKDLPYAALRELRLQHASVLSEPQSKEDLDGEDLDPVELQDFPLLRDCLQHIDPDVGFDIEIKYPMDLKVGGSEMDNFFERNLYVDTILREIFKYVGNRRILFSCFDPDTCAMLQVKQIRFPVFQLGFWPDYTDIRQQSFEMLCYSAKANELLGVAVNSDELLRNPDMAEFARDLGLIVLVWGTAANDSRNMKRLKELGVHGLIYDRIQEHRQIGSISLLKSDKMSSNSLSDNQQQQQELTSSPLEKCAPTNSAGHSTPSPPPFESLDESHGSGASTPSHQNHNYQNQAVSSNSASVDARDLVDALNKQLCLNATSNEENKRRMTLTLTN</sequence>
<dbReference type="AlphaFoldDB" id="A0A0R3WG12"/>
<feature type="domain" description="GP-PDE" evidence="3">
    <location>
        <begin position="467"/>
        <end position="765"/>
    </location>
</feature>
<feature type="compositionally biased region" description="Polar residues" evidence="2">
    <location>
        <begin position="259"/>
        <end position="268"/>
    </location>
</feature>
<dbReference type="InterPro" id="IPR051578">
    <property type="entry name" value="GDPD"/>
</dbReference>
<evidence type="ECO:0000313" key="6">
    <source>
        <dbReference type="WBParaSite" id="TASK_0000980501-mRNA-1"/>
    </source>
</evidence>
<protein>
    <submittedName>
        <fullName evidence="6">Glycerophosphocholine phosphodiesterase</fullName>
    </submittedName>
</protein>
<dbReference type="EMBL" id="UYRS01019508">
    <property type="protein sequence ID" value="VDK45724.1"/>
    <property type="molecule type" value="Genomic_DNA"/>
</dbReference>
<dbReference type="GO" id="GO:0047389">
    <property type="term" value="F:glycerophosphocholine phosphodiesterase activity"/>
    <property type="evidence" value="ECO:0007669"/>
    <property type="project" value="TreeGrafter"/>
</dbReference>
<dbReference type="STRING" id="60517.A0A0R3WG12"/>
<keyword evidence="1" id="KW-0378">Hydrolase</keyword>
<feature type="region of interest" description="Disordered" evidence="2">
    <location>
        <begin position="259"/>
        <end position="303"/>
    </location>
</feature>
<reference evidence="6" key="1">
    <citation type="submission" date="2017-02" db="UniProtKB">
        <authorList>
            <consortium name="WormBaseParasite"/>
        </authorList>
    </citation>
    <scope>IDENTIFICATION</scope>
</reference>
<dbReference type="FunFam" id="3.20.20.190:FF:000032">
    <property type="entry name" value="Glycerophosphoryl diester phosphodiesterase, putative"/>
    <property type="match status" value="1"/>
</dbReference>
<dbReference type="InterPro" id="IPR013783">
    <property type="entry name" value="Ig-like_fold"/>
</dbReference>
<dbReference type="Gene3D" id="3.20.20.190">
    <property type="entry name" value="Phosphatidylinositol (PI) phosphodiesterase"/>
    <property type="match status" value="1"/>
</dbReference>
<evidence type="ECO:0000313" key="5">
    <source>
        <dbReference type="Proteomes" id="UP000282613"/>
    </source>
</evidence>
<organism evidence="6">
    <name type="scientific">Taenia asiatica</name>
    <name type="common">Asian tapeworm</name>
    <dbReference type="NCBI Taxonomy" id="60517"/>
    <lineage>
        <taxon>Eukaryota</taxon>
        <taxon>Metazoa</taxon>
        <taxon>Spiralia</taxon>
        <taxon>Lophotrochozoa</taxon>
        <taxon>Platyhelminthes</taxon>
        <taxon>Cestoda</taxon>
        <taxon>Eucestoda</taxon>
        <taxon>Cyclophyllidea</taxon>
        <taxon>Taeniidae</taxon>
        <taxon>Taenia</taxon>
    </lineage>
</organism>
<feature type="compositionally biased region" description="Low complexity" evidence="2">
    <location>
        <begin position="776"/>
        <end position="793"/>
    </location>
</feature>
<name>A0A0R3WG12_TAEAS</name>
<dbReference type="Gene3D" id="2.60.40.10">
    <property type="entry name" value="Immunoglobulins"/>
    <property type="match status" value="1"/>
</dbReference>
<reference evidence="4 5" key="2">
    <citation type="submission" date="2018-11" db="EMBL/GenBank/DDBJ databases">
        <authorList>
            <consortium name="Pathogen Informatics"/>
        </authorList>
    </citation>
    <scope>NUCLEOTIDE SEQUENCE [LARGE SCALE GENOMIC DNA]</scope>
</reference>
<evidence type="ECO:0000259" key="3">
    <source>
        <dbReference type="PROSITE" id="PS51704"/>
    </source>
</evidence>
<evidence type="ECO:0000313" key="4">
    <source>
        <dbReference type="EMBL" id="VDK45724.1"/>
    </source>
</evidence>
<feature type="region of interest" description="Disordered" evidence="2">
    <location>
        <begin position="775"/>
        <end position="847"/>
    </location>
</feature>
<gene>
    <name evidence="4" type="ORF">TASK_LOCUS9806</name>
</gene>